<evidence type="ECO:0000256" key="1">
    <source>
        <dbReference type="SAM" id="MobiDB-lite"/>
    </source>
</evidence>
<evidence type="ECO:0000313" key="4">
    <source>
        <dbReference type="Proteomes" id="UP001597018"/>
    </source>
</evidence>
<accession>A0ABW3G0L7</accession>
<keyword evidence="2" id="KW-0472">Membrane</keyword>
<dbReference type="RefSeq" id="WP_263248695.1">
    <property type="nucleotide sequence ID" value="NZ_BAABLT010000041.1"/>
</dbReference>
<organism evidence="3 4">
    <name type="scientific">Saccharopolyspora rosea</name>
    <dbReference type="NCBI Taxonomy" id="524884"/>
    <lineage>
        <taxon>Bacteria</taxon>
        <taxon>Bacillati</taxon>
        <taxon>Actinomycetota</taxon>
        <taxon>Actinomycetes</taxon>
        <taxon>Pseudonocardiales</taxon>
        <taxon>Pseudonocardiaceae</taxon>
        <taxon>Saccharopolyspora</taxon>
    </lineage>
</organism>
<evidence type="ECO:0000313" key="3">
    <source>
        <dbReference type="EMBL" id="MFD0923493.1"/>
    </source>
</evidence>
<sequence>MRGYTVHLLFHLLAMVAGAGCGVAAGLWWFDHVPWGVWAAAGALAIGIVVLVLQGLYISASQPPPRRPVHGASRADLPAPPRRGGTRPDLPSATLVQKPARRTSVDQETRTAAADALDEEPTAHPPSRQPR</sequence>
<proteinExistence type="predicted"/>
<evidence type="ECO:0000256" key="2">
    <source>
        <dbReference type="SAM" id="Phobius"/>
    </source>
</evidence>
<comment type="caution">
    <text evidence="3">The sequence shown here is derived from an EMBL/GenBank/DDBJ whole genome shotgun (WGS) entry which is preliminary data.</text>
</comment>
<keyword evidence="2" id="KW-1133">Transmembrane helix</keyword>
<keyword evidence="2" id="KW-0812">Transmembrane</keyword>
<dbReference type="PROSITE" id="PS51257">
    <property type="entry name" value="PROKAR_LIPOPROTEIN"/>
    <property type="match status" value="1"/>
</dbReference>
<feature type="region of interest" description="Disordered" evidence="1">
    <location>
        <begin position="61"/>
        <end position="131"/>
    </location>
</feature>
<dbReference type="EMBL" id="JBHTIW010000035">
    <property type="protein sequence ID" value="MFD0923493.1"/>
    <property type="molecule type" value="Genomic_DNA"/>
</dbReference>
<dbReference type="Proteomes" id="UP001597018">
    <property type="component" value="Unassembled WGS sequence"/>
</dbReference>
<feature type="transmembrane region" description="Helical" evidence="2">
    <location>
        <begin position="12"/>
        <end position="30"/>
    </location>
</feature>
<protein>
    <submittedName>
        <fullName evidence="3">Uncharacterized protein</fullName>
    </submittedName>
</protein>
<name>A0ABW3G0L7_9PSEU</name>
<reference evidence="4" key="1">
    <citation type="journal article" date="2019" name="Int. J. Syst. Evol. Microbiol.">
        <title>The Global Catalogue of Microorganisms (GCM) 10K type strain sequencing project: providing services to taxonomists for standard genome sequencing and annotation.</title>
        <authorList>
            <consortium name="The Broad Institute Genomics Platform"/>
            <consortium name="The Broad Institute Genome Sequencing Center for Infectious Disease"/>
            <person name="Wu L."/>
            <person name="Ma J."/>
        </authorList>
    </citation>
    <scope>NUCLEOTIDE SEQUENCE [LARGE SCALE GENOMIC DNA]</scope>
    <source>
        <strain evidence="4">CCUG 56401</strain>
    </source>
</reference>
<gene>
    <name evidence="3" type="ORF">ACFQ16_27445</name>
</gene>
<keyword evidence="4" id="KW-1185">Reference proteome</keyword>
<feature type="transmembrane region" description="Helical" evidence="2">
    <location>
        <begin position="36"/>
        <end position="58"/>
    </location>
</feature>